<dbReference type="EMBL" id="CP031310">
    <property type="protein sequence ID" value="QCC50511.1"/>
    <property type="molecule type" value="Genomic_DNA"/>
</dbReference>
<dbReference type="RefSeq" id="WP_049993956.1">
    <property type="nucleotide sequence ID" value="NZ_CP031310.1"/>
</dbReference>
<accession>A0A4D6HAF8</accession>
<evidence type="ECO:0000256" key="1">
    <source>
        <dbReference type="ARBA" id="ARBA00006484"/>
    </source>
</evidence>
<dbReference type="NCBIfam" id="NF009466">
    <property type="entry name" value="PRK12826.1-2"/>
    <property type="match status" value="1"/>
</dbReference>
<dbReference type="STRING" id="1457250.GCA_000755225_03167"/>
<evidence type="ECO:0000313" key="3">
    <source>
        <dbReference type="EMBL" id="QCC50511.1"/>
    </source>
</evidence>
<dbReference type="GO" id="GO:0016616">
    <property type="term" value="F:oxidoreductase activity, acting on the CH-OH group of donors, NAD or NADP as acceptor"/>
    <property type="evidence" value="ECO:0007669"/>
    <property type="project" value="TreeGrafter"/>
</dbReference>
<organism evidence="3 4">
    <name type="scientific">Halapricum salinum</name>
    <dbReference type="NCBI Taxonomy" id="1457250"/>
    <lineage>
        <taxon>Archaea</taxon>
        <taxon>Methanobacteriati</taxon>
        <taxon>Methanobacteriota</taxon>
        <taxon>Stenosarchaea group</taxon>
        <taxon>Halobacteria</taxon>
        <taxon>Halobacteriales</taxon>
        <taxon>Haloarculaceae</taxon>
        <taxon>Halapricum</taxon>
    </lineage>
</organism>
<dbReference type="SUPFAM" id="SSF51735">
    <property type="entry name" value="NAD(P)-binding Rossmann-fold domains"/>
    <property type="match status" value="1"/>
</dbReference>
<comment type="similarity">
    <text evidence="1">Belongs to the short-chain dehydrogenases/reductases (SDR) family.</text>
</comment>
<dbReference type="InterPro" id="IPR057326">
    <property type="entry name" value="KR_dom"/>
</dbReference>
<protein>
    <submittedName>
        <fullName evidence="3">SDR family oxidoreductase</fullName>
    </submittedName>
</protein>
<dbReference type="NCBIfam" id="NF005559">
    <property type="entry name" value="PRK07231.1"/>
    <property type="match status" value="1"/>
</dbReference>
<evidence type="ECO:0000259" key="2">
    <source>
        <dbReference type="SMART" id="SM00822"/>
    </source>
</evidence>
<dbReference type="InterPro" id="IPR036291">
    <property type="entry name" value="NAD(P)-bd_dom_sf"/>
</dbReference>
<dbReference type="PRINTS" id="PR00080">
    <property type="entry name" value="SDRFAMILY"/>
</dbReference>
<dbReference type="GeneID" id="39847063"/>
<keyword evidence="4" id="KW-1185">Reference proteome</keyword>
<dbReference type="OrthoDB" id="7442at2157"/>
<dbReference type="Pfam" id="PF13561">
    <property type="entry name" value="adh_short_C2"/>
    <property type="match status" value="1"/>
</dbReference>
<dbReference type="SMART" id="SM00822">
    <property type="entry name" value="PKS_KR"/>
    <property type="match status" value="1"/>
</dbReference>
<dbReference type="GO" id="GO:0030497">
    <property type="term" value="P:fatty acid elongation"/>
    <property type="evidence" value="ECO:0007669"/>
    <property type="project" value="TreeGrafter"/>
</dbReference>
<dbReference type="KEGG" id="hsn:DV733_04320"/>
<dbReference type="PRINTS" id="PR00081">
    <property type="entry name" value="GDHRDH"/>
</dbReference>
<gene>
    <name evidence="3" type="ORF">DV733_04320</name>
</gene>
<dbReference type="AlphaFoldDB" id="A0A4D6HAF8"/>
<evidence type="ECO:0000313" key="4">
    <source>
        <dbReference type="Proteomes" id="UP000296706"/>
    </source>
</evidence>
<name>A0A4D6HAF8_9EURY</name>
<dbReference type="Gene3D" id="3.40.50.720">
    <property type="entry name" value="NAD(P)-binding Rossmann-like Domain"/>
    <property type="match status" value="1"/>
</dbReference>
<dbReference type="PROSITE" id="PS00061">
    <property type="entry name" value="ADH_SHORT"/>
    <property type="match status" value="1"/>
</dbReference>
<dbReference type="InterPro" id="IPR020904">
    <property type="entry name" value="Sc_DH/Rdtase_CS"/>
</dbReference>
<dbReference type="FunFam" id="3.40.50.720:FF:000084">
    <property type="entry name" value="Short-chain dehydrogenase reductase"/>
    <property type="match status" value="1"/>
</dbReference>
<dbReference type="PANTHER" id="PTHR42760">
    <property type="entry name" value="SHORT-CHAIN DEHYDROGENASES/REDUCTASES FAMILY MEMBER"/>
    <property type="match status" value="1"/>
</dbReference>
<sequence>MIDLENEVAIVTGAGHGIGEAVAKLLAENGAKVAVTDVVDGREAVAESIESAGGSAIAREMDVTDPEQVEAVVDEVVEEWGAVDILVNNAGVFPAQELDEMTREDWDRVIDVNLNGVFNCTEAVLPVMQEQEYGRIVNISSASGGHIGWAGTLAHYAASKGGVVGFTRSAAIALGPDGITMNAVIPGMIDTGAAQEVSSEEEIEAAVGMTPVGRQGTPRELAGAVAYLSSDLAAFVTGTTLVVDGGYTLV</sequence>
<proteinExistence type="inferred from homology"/>
<dbReference type="PANTHER" id="PTHR42760:SF135">
    <property type="entry name" value="BLL7886 PROTEIN"/>
    <property type="match status" value="1"/>
</dbReference>
<dbReference type="InterPro" id="IPR002347">
    <property type="entry name" value="SDR_fam"/>
</dbReference>
<dbReference type="Proteomes" id="UP000296706">
    <property type="component" value="Chromosome"/>
</dbReference>
<reference evidence="3 4" key="1">
    <citation type="journal article" date="2019" name="Nat. Commun.">
        <title>A new type of DNA phosphorothioation-based antiviral system in archaea.</title>
        <authorList>
            <person name="Xiong L."/>
            <person name="Liu S."/>
            <person name="Chen S."/>
            <person name="Xiao Y."/>
            <person name="Zhu B."/>
            <person name="Gao Y."/>
            <person name="Zhang Y."/>
            <person name="Chen B."/>
            <person name="Luo J."/>
            <person name="Deng Z."/>
            <person name="Chen X."/>
            <person name="Wang L."/>
            <person name="Chen S."/>
        </authorList>
    </citation>
    <scope>NUCLEOTIDE SEQUENCE [LARGE SCALE GENOMIC DNA]</scope>
    <source>
        <strain evidence="3 4">CBA1105</strain>
    </source>
</reference>
<feature type="domain" description="Ketoreductase" evidence="2">
    <location>
        <begin position="7"/>
        <end position="188"/>
    </location>
</feature>